<comment type="caution">
    <text evidence="4">The sequence shown here is derived from an EMBL/GenBank/DDBJ whole genome shotgun (WGS) entry which is preliminary data.</text>
</comment>
<protein>
    <recommendedName>
        <fullName evidence="1">D-inositol 3-phosphate glycosyltransferase</fullName>
    </recommendedName>
</protein>
<dbReference type="PANTHER" id="PTHR12526:SF510">
    <property type="entry name" value="D-INOSITOL 3-PHOSPHATE GLYCOSYLTRANSFERASE"/>
    <property type="match status" value="1"/>
</dbReference>
<dbReference type="PANTHER" id="PTHR12526">
    <property type="entry name" value="GLYCOSYLTRANSFERASE"/>
    <property type="match status" value="1"/>
</dbReference>
<dbReference type="Gene3D" id="3.40.50.2000">
    <property type="entry name" value="Glycogen Phosphorylase B"/>
    <property type="match status" value="2"/>
</dbReference>
<name>A0ABQ3CH79_9ACTN</name>
<organism evidence="4 5">
    <name type="scientific">Streptomyces canarius</name>
    <dbReference type="NCBI Taxonomy" id="285453"/>
    <lineage>
        <taxon>Bacteria</taxon>
        <taxon>Bacillati</taxon>
        <taxon>Actinomycetota</taxon>
        <taxon>Actinomycetes</taxon>
        <taxon>Kitasatosporales</taxon>
        <taxon>Streptomycetaceae</taxon>
        <taxon>Streptomyces</taxon>
    </lineage>
</organism>
<sequence length="469" mass="51173">MRILSLLPTHEPPAYLRAMAAAGHEVHVVTTIRRRENPRNVDGVRVWPLGYWWRAKQAARPDVMVRVAGDRQAERLEPNLKRVPRLVLPHVDADFGEFEEACIRLLPAHRQAVARVTVPEDPLAGERTKVVAWIHYGVPYRRAGSETMLQTMMRALRDAGLGVLVVCSSMPEAPPSWEADGVPYLHLPPHAAELLFQSMRPQVMVTHHNYAARATSLARDIGARSVLLMHSDHDFSARSLWAGPDLIVYNTEWVRASLATRYLEVGRTPSLVVRPPVIPGEHRAPATGDRVTLVNLSSDKGVYTWRAVAQALPQLPFLGVTGAHGQQVTGPVLANMRVLPQTSDMRGDVWAHTRVLLMPSVYESYGMAAVEALASAIPVIAHPTPGLREALGEAGTFIDRDDHRAWADAVTHLYADGPRRAEATAAALTRSAFLAAQARTDLAAWTDAVNGLAGSVAEQRGALAATTAG</sequence>
<proteinExistence type="predicted"/>
<keyword evidence="2" id="KW-0328">Glycosyltransferase</keyword>
<dbReference type="CDD" id="cd03801">
    <property type="entry name" value="GT4_PimA-like"/>
    <property type="match status" value="1"/>
</dbReference>
<dbReference type="Pfam" id="PF13692">
    <property type="entry name" value="Glyco_trans_1_4"/>
    <property type="match status" value="1"/>
</dbReference>
<evidence type="ECO:0000256" key="1">
    <source>
        <dbReference type="ARBA" id="ARBA00021292"/>
    </source>
</evidence>
<dbReference type="EMBL" id="BMVN01000003">
    <property type="protein sequence ID" value="GHA09141.1"/>
    <property type="molecule type" value="Genomic_DNA"/>
</dbReference>
<evidence type="ECO:0000313" key="4">
    <source>
        <dbReference type="EMBL" id="GHA09141.1"/>
    </source>
</evidence>
<dbReference type="SUPFAM" id="SSF53756">
    <property type="entry name" value="UDP-Glycosyltransferase/glycogen phosphorylase"/>
    <property type="match status" value="1"/>
</dbReference>
<evidence type="ECO:0000256" key="3">
    <source>
        <dbReference type="ARBA" id="ARBA00022679"/>
    </source>
</evidence>
<gene>
    <name evidence="4" type="ORF">GCM10010345_11960</name>
</gene>
<reference evidence="5" key="1">
    <citation type="journal article" date="2019" name="Int. J. Syst. Evol. Microbiol.">
        <title>The Global Catalogue of Microorganisms (GCM) 10K type strain sequencing project: providing services to taxonomists for standard genome sequencing and annotation.</title>
        <authorList>
            <consortium name="The Broad Institute Genomics Platform"/>
            <consortium name="The Broad Institute Genome Sequencing Center for Infectious Disease"/>
            <person name="Wu L."/>
            <person name="Ma J."/>
        </authorList>
    </citation>
    <scope>NUCLEOTIDE SEQUENCE [LARGE SCALE GENOMIC DNA]</scope>
    <source>
        <strain evidence="5">JCM 4733</strain>
    </source>
</reference>
<keyword evidence="3" id="KW-0808">Transferase</keyword>
<evidence type="ECO:0000313" key="5">
    <source>
        <dbReference type="Proteomes" id="UP000653644"/>
    </source>
</evidence>
<dbReference type="RefSeq" id="WP_189882960.1">
    <property type="nucleotide sequence ID" value="NZ_BMVN01000003.1"/>
</dbReference>
<evidence type="ECO:0000256" key="2">
    <source>
        <dbReference type="ARBA" id="ARBA00022676"/>
    </source>
</evidence>
<keyword evidence="5" id="KW-1185">Reference proteome</keyword>
<dbReference type="Proteomes" id="UP000653644">
    <property type="component" value="Unassembled WGS sequence"/>
</dbReference>
<accession>A0ABQ3CH79</accession>